<evidence type="ECO:0000313" key="4">
    <source>
        <dbReference type="EMBL" id="RLP76405.1"/>
    </source>
</evidence>
<feature type="compositionally biased region" description="Polar residues" evidence="1">
    <location>
        <begin position="45"/>
        <end position="60"/>
    </location>
</feature>
<dbReference type="Gene3D" id="3.40.190.10">
    <property type="entry name" value="Periplasmic binding protein-like II"/>
    <property type="match status" value="1"/>
</dbReference>
<evidence type="ECO:0000313" key="5">
    <source>
        <dbReference type="Proteomes" id="UP000272503"/>
    </source>
</evidence>
<evidence type="ECO:0000259" key="3">
    <source>
        <dbReference type="Pfam" id="PF00496"/>
    </source>
</evidence>
<dbReference type="Gene3D" id="3.90.76.10">
    <property type="entry name" value="Dipeptide-binding Protein, Domain 1"/>
    <property type="match status" value="1"/>
</dbReference>
<keyword evidence="5" id="KW-1185">Reference proteome</keyword>
<dbReference type="GO" id="GO:0043190">
    <property type="term" value="C:ATP-binding cassette (ABC) transporter complex"/>
    <property type="evidence" value="ECO:0007669"/>
    <property type="project" value="InterPro"/>
</dbReference>
<dbReference type="Proteomes" id="UP000272503">
    <property type="component" value="Unassembled WGS sequence"/>
</dbReference>
<dbReference type="InterPro" id="IPR039424">
    <property type="entry name" value="SBP_5"/>
</dbReference>
<dbReference type="OrthoDB" id="9046151at2"/>
<dbReference type="PANTHER" id="PTHR30290">
    <property type="entry name" value="PERIPLASMIC BINDING COMPONENT OF ABC TRANSPORTER"/>
    <property type="match status" value="1"/>
</dbReference>
<feature type="region of interest" description="Disordered" evidence="1">
    <location>
        <begin position="40"/>
        <end position="60"/>
    </location>
</feature>
<dbReference type="PROSITE" id="PS51257">
    <property type="entry name" value="PROKAR_LIPOPROTEIN"/>
    <property type="match status" value="1"/>
</dbReference>
<feature type="domain" description="Solute-binding protein family 5" evidence="3">
    <location>
        <begin position="84"/>
        <end position="461"/>
    </location>
</feature>
<dbReference type="PIRSF" id="PIRSF002741">
    <property type="entry name" value="MppA"/>
    <property type="match status" value="1"/>
</dbReference>
<feature type="signal peptide" evidence="2">
    <location>
        <begin position="1"/>
        <end position="20"/>
    </location>
</feature>
<dbReference type="InterPro" id="IPR030678">
    <property type="entry name" value="Peptide/Ni-bd"/>
</dbReference>
<dbReference type="Gene3D" id="3.10.105.10">
    <property type="entry name" value="Dipeptide-binding Protein, Domain 3"/>
    <property type="match status" value="1"/>
</dbReference>
<dbReference type="GO" id="GO:1904680">
    <property type="term" value="F:peptide transmembrane transporter activity"/>
    <property type="evidence" value="ECO:0007669"/>
    <property type="project" value="TreeGrafter"/>
</dbReference>
<feature type="chain" id="PRO_5038662720" evidence="2">
    <location>
        <begin position="21"/>
        <end position="539"/>
    </location>
</feature>
<reference evidence="4 5" key="1">
    <citation type="submission" date="2018-10" db="EMBL/GenBank/DDBJ databases">
        <authorList>
            <person name="Li J."/>
        </authorList>
    </citation>
    <scope>NUCLEOTIDE SEQUENCE [LARGE SCALE GENOMIC DNA]</scope>
    <source>
        <strain evidence="4 5">IF 016277</strain>
    </source>
</reference>
<dbReference type="GO" id="GO:0015833">
    <property type="term" value="P:peptide transport"/>
    <property type="evidence" value="ECO:0007669"/>
    <property type="project" value="TreeGrafter"/>
</dbReference>
<dbReference type="Pfam" id="PF00496">
    <property type="entry name" value="SBP_bac_5"/>
    <property type="match status" value="1"/>
</dbReference>
<sequence length="539" mass="57986">MKLNRFGVGAIALAASGALVLSGCSTNGGDNAGSGDNSGKAIITANGSEPENGLVPTNTNETGGGRIINSLFTGLVSYDAKGAPQLDVAKSITTEDSQHFTVVLNDDREFSNGEKVTAKSFVDAWNWAAQVSSKQNNQSFFEDIEGFNAEADSELTGLKVVSDTEFTITLNQPVSDFELRLGYSAYVPLPEGAIKDAAAFGEHPIGNGPYKLAGDKAWTHKENIKLVKNEKYKGPREAKNDGLTIVFYSDPTAAYADLRSNNLDVLDQIPSSDLAKFQDDLGKRAINQPAAIFQSFTIPERLEHFSGEEGKLRRAAISQAINRPQITKTIFSETRTPAHDFTSPVIPGYSADVEGSDVVNFNADKAKELWAQADAIKPWSGTFQIAYNADGGHQSWVDAVTNQLKNVLGIDASGAPVPVFSAFRQEVTSGNIQTAFRTGWQGDYPGLYNFLAPLYATGASSNDGKYSNPEVDALLKDGLAATNIDDANKKFQAAQTILFTDLPAIPLWYSTVNGGFSDKVDNVVFSWNSQPIYEGITKK</sequence>
<evidence type="ECO:0000256" key="1">
    <source>
        <dbReference type="SAM" id="MobiDB-lite"/>
    </source>
</evidence>
<protein>
    <submittedName>
        <fullName evidence="4">ABC transporter substrate-binding protein</fullName>
    </submittedName>
</protein>
<dbReference type="PANTHER" id="PTHR30290:SF83">
    <property type="entry name" value="ABC TRANSPORTER SUBSTRATE-BINDING PROTEIN"/>
    <property type="match status" value="1"/>
</dbReference>
<dbReference type="InterPro" id="IPR000914">
    <property type="entry name" value="SBP_5_dom"/>
</dbReference>
<proteinExistence type="predicted"/>
<dbReference type="GO" id="GO:0042597">
    <property type="term" value="C:periplasmic space"/>
    <property type="evidence" value="ECO:0007669"/>
    <property type="project" value="UniProtKB-ARBA"/>
</dbReference>
<dbReference type="AlphaFoldDB" id="A0A3L7A8I1"/>
<evidence type="ECO:0000256" key="2">
    <source>
        <dbReference type="SAM" id="SignalP"/>
    </source>
</evidence>
<dbReference type="RefSeq" id="WP_121647985.1">
    <property type="nucleotide sequence ID" value="NZ_RCUX01000004.1"/>
</dbReference>
<dbReference type="CDD" id="cd00995">
    <property type="entry name" value="PBP2_NikA_DppA_OppA_like"/>
    <property type="match status" value="1"/>
</dbReference>
<accession>A0A3L7A8I1</accession>
<dbReference type="SUPFAM" id="SSF53850">
    <property type="entry name" value="Periplasmic binding protein-like II"/>
    <property type="match status" value="1"/>
</dbReference>
<keyword evidence="2" id="KW-0732">Signal</keyword>
<comment type="caution">
    <text evidence="4">The sequence shown here is derived from an EMBL/GenBank/DDBJ whole genome shotgun (WGS) entry which is preliminary data.</text>
</comment>
<organism evidence="4 5">
    <name type="scientific">Mycetocola tolaasinivorans</name>
    <dbReference type="NCBI Taxonomy" id="76635"/>
    <lineage>
        <taxon>Bacteria</taxon>
        <taxon>Bacillati</taxon>
        <taxon>Actinomycetota</taxon>
        <taxon>Actinomycetes</taxon>
        <taxon>Micrococcales</taxon>
        <taxon>Microbacteriaceae</taxon>
        <taxon>Mycetocola</taxon>
    </lineage>
</organism>
<dbReference type="EMBL" id="RCUX01000004">
    <property type="protein sequence ID" value="RLP76405.1"/>
    <property type="molecule type" value="Genomic_DNA"/>
</dbReference>
<gene>
    <name evidence="4" type="ORF">D9V32_05935</name>
</gene>
<name>A0A3L7A8I1_9MICO</name>